<proteinExistence type="predicted"/>
<dbReference type="OrthoDB" id="9794382at2"/>
<evidence type="ECO:0000313" key="2">
    <source>
        <dbReference type="EMBL" id="SKC23562.1"/>
    </source>
</evidence>
<evidence type="ECO:0000259" key="1">
    <source>
        <dbReference type="PROSITE" id="PS50851"/>
    </source>
</evidence>
<feature type="domain" description="CheW-like" evidence="1">
    <location>
        <begin position="9"/>
        <end position="153"/>
    </location>
</feature>
<dbReference type="InterPro" id="IPR036061">
    <property type="entry name" value="CheW-like_dom_sf"/>
</dbReference>
<dbReference type="Pfam" id="PF01584">
    <property type="entry name" value="CheW"/>
    <property type="match status" value="1"/>
</dbReference>
<sequence length="181" mass="20133">MSNNDANKINSYLSFRLGEEIFALHVSKVHKILEVTNITEVPRSPDYMKGVINLRGNVLPVVDARVKFGMSPIEKTKSTSILVTEINVGGEDVMVGLMVDGVHSVLKLESEDLLPPPNIGNRYRSEFISNMARVKDKFFIVLNIDAVFSSEDQVSIKELSMVKEHVINENATVETDPASMK</sequence>
<dbReference type="InterPro" id="IPR039315">
    <property type="entry name" value="CheW"/>
</dbReference>
<dbReference type="Gene3D" id="2.40.50.180">
    <property type="entry name" value="CheA-289, Domain 4"/>
    <property type="match status" value="1"/>
</dbReference>
<dbReference type="SMART" id="SM00260">
    <property type="entry name" value="CheW"/>
    <property type="match status" value="1"/>
</dbReference>
<dbReference type="Gene3D" id="2.30.30.40">
    <property type="entry name" value="SH3 Domains"/>
    <property type="match status" value="1"/>
</dbReference>
<dbReference type="RefSeq" id="WP_079558531.1">
    <property type="nucleotide sequence ID" value="NZ_CP021904.1"/>
</dbReference>
<reference evidence="2 3" key="1">
    <citation type="submission" date="2017-02" db="EMBL/GenBank/DDBJ databases">
        <authorList>
            <person name="Peterson S.W."/>
        </authorList>
    </citation>
    <scope>NUCLEOTIDE SEQUENCE [LARGE SCALE GENOMIC DNA]</scope>
    <source>
        <strain evidence="2 3">DSM 24412</strain>
    </source>
</reference>
<dbReference type="Proteomes" id="UP000191055">
    <property type="component" value="Unassembled WGS sequence"/>
</dbReference>
<keyword evidence="3" id="KW-1185">Reference proteome</keyword>
<dbReference type="PANTHER" id="PTHR22617:SF41">
    <property type="entry name" value="CHEMOTAXIS SIGNAL TRANSDUCTION SYSTEM ADAPTOR PROTEIN CHEW"/>
    <property type="match status" value="1"/>
</dbReference>
<evidence type="ECO:0000313" key="3">
    <source>
        <dbReference type="Proteomes" id="UP000191055"/>
    </source>
</evidence>
<dbReference type="GO" id="GO:0006935">
    <property type="term" value="P:chemotaxis"/>
    <property type="evidence" value="ECO:0007669"/>
    <property type="project" value="InterPro"/>
</dbReference>
<gene>
    <name evidence="2" type="ORF">SAMN03080601_02838</name>
</gene>
<dbReference type="InterPro" id="IPR002545">
    <property type="entry name" value="CheW-lke_dom"/>
</dbReference>
<accession>A0A1T5HSH2</accession>
<dbReference type="KEGG" id="asx:CDL62_03855"/>
<dbReference type="GO" id="GO:0007165">
    <property type="term" value="P:signal transduction"/>
    <property type="evidence" value="ECO:0007669"/>
    <property type="project" value="InterPro"/>
</dbReference>
<name>A0A1T5HSH2_9BACT</name>
<dbReference type="CDD" id="cd00732">
    <property type="entry name" value="CheW"/>
    <property type="match status" value="1"/>
</dbReference>
<dbReference type="EMBL" id="FUYV01000018">
    <property type="protein sequence ID" value="SKC23562.1"/>
    <property type="molecule type" value="Genomic_DNA"/>
</dbReference>
<dbReference type="PROSITE" id="PS50851">
    <property type="entry name" value="CHEW"/>
    <property type="match status" value="1"/>
</dbReference>
<dbReference type="STRING" id="889453.SAMN03080601_02838"/>
<protein>
    <submittedName>
        <fullName evidence="2">Purine-binding chemotaxis protein CheW</fullName>
    </submittedName>
</protein>
<organism evidence="2 3">
    <name type="scientific">Alkalitalea saponilacus</name>
    <dbReference type="NCBI Taxonomy" id="889453"/>
    <lineage>
        <taxon>Bacteria</taxon>
        <taxon>Pseudomonadati</taxon>
        <taxon>Bacteroidota</taxon>
        <taxon>Bacteroidia</taxon>
        <taxon>Marinilabiliales</taxon>
        <taxon>Marinilabiliaceae</taxon>
        <taxon>Alkalitalea</taxon>
    </lineage>
</organism>
<dbReference type="PANTHER" id="PTHR22617">
    <property type="entry name" value="CHEMOTAXIS SENSOR HISTIDINE KINASE-RELATED"/>
    <property type="match status" value="1"/>
</dbReference>
<dbReference type="SUPFAM" id="SSF50341">
    <property type="entry name" value="CheW-like"/>
    <property type="match status" value="1"/>
</dbReference>
<dbReference type="GO" id="GO:0005829">
    <property type="term" value="C:cytosol"/>
    <property type="evidence" value="ECO:0007669"/>
    <property type="project" value="TreeGrafter"/>
</dbReference>
<dbReference type="AlphaFoldDB" id="A0A1T5HSH2"/>